<dbReference type="RefSeq" id="WP_344336217.1">
    <property type="nucleotide sequence ID" value="NZ_BAAAPZ010000004.1"/>
</dbReference>
<dbReference type="PANTHER" id="PTHR11895:SF76">
    <property type="entry name" value="INDOLEACETAMIDE HYDROLASE"/>
    <property type="match status" value="1"/>
</dbReference>
<accession>A0ABP5I403</accession>
<keyword evidence="3" id="KW-1185">Reference proteome</keyword>
<dbReference type="InterPro" id="IPR023631">
    <property type="entry name" value="Amidase_dom"/>
</dbReference>
<organism evidence="2 3">
    <name type="scientific">Brevibacterium salitolerans</name>
    <dbReference type="NCBI Taxonomy" id="1403566"/>
    <lineage>
        <taxon>Bacteria</taxon>
        <taxon>Bacillati</taxon>
        <taxon>Actinomycetota</taxon>
        <taxon>Actinomycetes</taxon>
        <taxon>Micrococcales</taxon>
        <taxon>Brevibacteriaceae</taxon>
        <taxon>Brevibacterium</taxon>
    </lineage>
</organism>
<dbReference type="PANTHER" id="PTHR11895">
    <property type="entry name" value="TRANSAMIDASE"/>
    <property type="match status" value="1"/>
</dbReference>
<dbReference type="EMBL" id="BAAAPZ010000004">
    <property type="protein sequence ID" value="GAA2093586.1"/>
    <property type="molecule type" value="Genomic_DNA"/>
</dbReference>
<dbReference type="Pfam" id="PF01425">
    <property type="entry name" value="Amidase"/>
    <property type="match status" value="1"/>
</dbReference>
<dbReference type="InterPro" id="IPR036928">
    <property type="entry name" value="AS_sf"/>
</dbReference>
<dbReference type="PROSITE" id="PS00571">
    <property type="entry name" value="AMIDASES"/>
    <property type="match status" value="1"/>
</dbReference>
<dbReference type="Proteomes" id="UP001500984">
    <property type="component" value="Unassembled WGS sequence"/>
</dbReference>
<reference evidence="3" key="1">
    <citation type="journal article" date="2019" name="Int. J. Syst. Evol. Microbiol.">
        <title>The Global Catalogue of Microorganisms (GCM) 10K type strain sequencing project: providing services to taxonomists for standard genome sequencing and annotation.</title>
        <authorList>
            <consortium name="The Broad Institute Genomics Platform"/>
            <consortium name="The Broad Institute Genome Sequencing Center for Infectious Disease"/>
            <person name="Wu L."/>
            <person name="Ma J."/>
        </authorList>
    </citation>
    <scope>NUCLEOTIDE SEQUENCE [LARGE SCALE GENOMIC DNA]</scope>
    <source>
        <strain evidence="3">JCM 15900</strain>
    </source>
</reference>
<evidence type="ECO:0000259" key="1">
    <source>
        <dbReference type="Pfam" id="PF01425"/>
    </source>
</evidence>
<gene>
    <name evidence="2" type="ORF">GCM10009823_12040</name>
</gene>
<dbReference type="Gene3D" id="3.90.1300.10">
    <property type="entry name" value="Amidase signature (AS) domain"/>
    <property type="match status" value="1"/>
</dbReference>
<feature type="domain" description="Amidase" evidence="1">
    <location>
        <begin position="27"/>
        <end position="454"/>
    </location>
</feature>
<proteinExistence type="predicted"/>
<dbReference type="InterPro" id="IPR020556">
    <property type="entry name" value="Amidase_CS"/>
</dbReference>
<protein>
    <submittedName>
        <fullName evidence="2">Amidase</fullName>
    </submittedName>
</protein>
<evidence type="ECO:0000313" key="2">
    <source>
        <dbReference type="EMBL" id="GAA2093586.1"/>
    </source>
</evidence>
<sequence length="474" mass="50142">MTDFPSLTLGQLTGLLQTGELTAEQALDAHLARIGEVNGEVNAVVTLDEEGARERARQADVRLRAAAAGSAPPAPELCGVPMTHKDSIATKGIRTTLGSPLFADSVPERSALIIDRLQAAGVVSSGKSNVPEFAAGSHTFNPLFGTTLNPYDTSRSAGGSSGGAAAAIAAGIQPAGDGSDTGGSLRTPGSFCNLVGYRPDQGRIPLWPAANPWAWVSRQGFLGRRVEDVRMLMRAVTGPHPQSPHPAPEDGAYAQRRRRDLTGLRVGWTADFGLGVPVEAEVLRVLEPQLEVLAALGAEVVEATPDLRDADEVFLTTRAYDFAASYGELVRTRGDEIKATMRENVEHGLRLTVDDLFSAGAARARLRRATTAFFSECDLLVTPAVQVLPFAAELEFPTSVAGTATPHYLDWMRAATLISATGLPCLSVPGGFSSTGLPVGLQMVAPEFRDGLLLDAAECFEDATGHWQRRPDLG</sequence>
<dbReference type="InterPro" id="IPR000120">
    <property type="entry name" value="Amidase"/>
</dbReference>
<evidence type="ECO:0000313" key="3">
    <source>
        <dbReference type="Proteomes" id="UP001500984"/>
    </source>
</evidence>
<name>A0ABP5I403_9MICO</name>
<dbReference type="SUPFAM" id="SSF75304">
    <property type="entry name" value="Amidase signature (AS) enzymes"/>
    <property type="match status" value="1"/>
</dbReference>
<comment type="caution">
    <text evidence="2">The sequence shown here is derived from an EMBL/GenBank/DDBJ whole genome shotgun (WGS) entry which is preliminary data.</text>
</comment>